<feature type="transmembrane region" description="Helical" evidence="1">
    <location>
        <begin position="110"/>
        <end position="129"/>
    </location>
</feature>
<feature type="transmembrane region" description="Helical" evidence="1">
    <location>
        <begin position="53"/>
        <end position="75"/>
    </location>
</feature>
<evidence type="ECO:0000313" key="4">
    <source>
        <dbReference type="Proteomes" id="UP000008850"/>
    </source>
</evidence>
<keyword evidence="4" id="KW-1185">Reference proteome</keyword>
<evidence type="ECO:0000256" key="1">
    <source>
        <dbReference type="SAM" id="Phobius"/>
    </source>
</evidence>
<dbReference type="AlphaFoldDB" id="G4RGM3"/>
<dbReference type="EMBL" id="CP003075">
    <property type="protein sequence ID" value="AEQ51082.1"/>
    <property type="molecule type" value="Genomic_DNA"/>
</dbReference>
<evidence type="ECO:0000313" key="3">
    <source>
        <dbReference type="EMBL" id="AEQ51082.1"/>
    </source>
</evidence>
<dbReference type="eggNOG" id="COG3503">
    <property type="taxonomic scope" value="Bacteria"/>
</dbReference>
<proteinExistence type="predicted"/>
<gene>
    <name evidence="3" type="ordered locus">KKY_1047</name>
</gene>
<feature type="transmembrane region" description="Helical" evidence="1">
    <location>
        <begin position="175"/>
        <end position="196"/>
    </location>
</feature>
<dbReference type="HOGENOM" id="CLU_067755_0_0_5"/>
<evidence type="ECO:0000259" key="2">
    <source>
        <dbReference type="Pfam" id="PF07786"/>
    </source>
</evidence>
<sequence>MTSIAPAARPRIAAIDIARGVAIVAMIIYHFSWDLAFLGFVNFDPTQSLPWVIFQKSIVGTFIFLTGVSLVLGHGETIRWRPFGRRFAMILGAALFISAGTYAFNPSTFVYFGVLHAIALFSLLGLAFLSAPLVLILALATVLIGLQFFVQSPLFGEKLWSWIGLWDAPPPTEDLVPIFPWFGVTLLGIAAARWALATRVRPANPTDLSGAPAQPDADPAEVSSVATRIARYKGTSAPARALAKLGRWSLVIYVLHQPILIGILMGLASLTGISETRRAENFLASCQSSCIQTAPDAAYCTAYCACTLDSIEADNLWPMLESPQRTPEQDIALSDLTNQCAAQVLDEMLVTPQAE</sequence>
<dbReference type="Pfam" id="PF07786">
    <property type="entry name" value="HGSNAT_cat"/>
    <property type="match status" value="1"/>
</dbReference>
<keyword evidence="1" id="KW-1133">Transmembrane helix</keyword>
<dbReference type="Proteomes" id="UP000008850">
    <property type="component" value="Chromosome"/>
</dbReference>
<feature type="transmembrane region" description="Helical" evidence="1">
    <location>
        <begin position="87"/>
        <end position="104"/>
    </location>
</feature>
<feature type="transmembrane region" description="Helical" evidence="1">
    <location>
        <begin position="134"/>
        <end position="155"/>
    </location>
</feature>
<keyword evidence="1" id="KW-0812">Transmembrane</keyword>
<dbReference type="STRING" id="1082931.KKY_1047"/>
<feature type="transmembrane region" description="Helical" evidence="1">
    <location>
        <begin position="250"/>
        <end position="273"/>
    </location>
</feature>
<name>G4RGM3_PELHB</name>
<feature type="transmembrane region" description="Helical" evidence="1">
    <location>
        <begin position="12"/>
        <end position="33"/>
    </location>
</feature>
<protein>
    <recommendedName>
        <fullName evidence="2">Heparan-alpha-glucosaminide N-acetyltransferase catalytic domain-containing protein</fullName>
    </recommendedName>
</protein>
<dbReference type="KEGG" id="phl:KKY_1047"/>
<dbReference type="InterPro" id="IPR012429">
    <property type="entry name" value="HGSNAT_cat"/>
</dbReference>
<keyword evidence="1" id="KW-0472">Membrane</keyword>
<feature type="domain" description="Heparan-alpha-glucosaminide N-acetyltransferase catalytic" evidence="2">
    <location>
        <begin position="11"/>
        <end position="201"/>
    </location>
</feature>
<organism evidence="3 4">
    <name type="scientific">Pelagibacterium halotolerans (strain DSM 22347 / JCM 15775 / CGMCC 1.7692 / B2)</name>
    <dbReference type="NCBI Taxonomy" id="1082931"/>
    <lineage>
        <taxon>Bacteria</taxon>
        <taxon>Pseudomonadati</taxon>
        <taxon>Pseudomonadota</taxon>
        <taxon>Alphaproteobacteria</taxon>
        <taxon>Hyphomicrobiales</taxon>
        <taxon>Devosiaceae</taxon>
        <taxon>Pelagibacterium</taxon>
    </lineage>
</organism>
<accession>G4RGM3</accession>
<reference evidence="3 4" key="1">
    <citation type="journal article" date="2012" name="J. Bacteriol.">
        <title>Complete genome sequence of Pelagibacterium halotolerans B2T.</title>
        <authorList>
            <person name="Huo Y.Y."/>
            <person name="Cheng H."/>
            <person name="Han X.F."/>
            <person name="Jiang X.W."/>
            <person name="Sun C."/>
            <person name="Zhang X.Q."/>
            <person name="Zhu X.F."/>
            <person name="Liu Y.F."/>
            <person name="Li P.F."/>
            <person name="Ni P.X."/>
            <person name="Wu M."/>
        </authorList>
    </citation>
    <scope>NUCLEOTIDE SEQUENCE [LARGE SCALE GENOMIC DNA]</scope>
    <source>
        <strain evidence="4">DSM 22347 / JCM 15775 / CGMCC 1.7692 / B2</strain>
    </source>
</reference>
<dbReference type="RefSeq" id="WP_014130231.1">
    <property type="nucleotide sequence ID" value="NC_016078.1"/>
</dbReference>